<evidence type="ECO:0000313" key="2">
    <source>
        <dbReference type="Proteomes" id="UP000602124"/>
    </source>
</evidence>
<gene>
    <name evidence="1" type="ORF">JEQ47_01565</name>
</gene>
<dbReference type="Proteomes" id="UP000602124">
    <property type="component" value="Unassembled WGS sequence"/>
</dbReference>
<dbReference type="AlphaFoldDB" id="A0A934IWA7"/>
<reference evidence="1" key="1">
    <citation type="submission" date="2020-12" db="EMBL/GenBank/DDBJ databases">
        <title>Devosia sp. MSA67 isolated from Mo River.</title>
        <authorList>
            <person name="Ma F."/>
            <person name="Zi Z."/>
        </authorList>
    </citation>
    <scope>NUCLEOTIDE SEQUENCE</scope>
    <source>
        <strain evidence="1">MSA67</strain>
    </source>
</reference>
<dbReference type="RefSeq" id="WP_198874634.1">
    <property type="nucleotide sequence ID" value="NZ_JAEKMH010000001.1"/>
</dbReference>
<protein>
    <submittedName>
        <fullName evidence="1">Uncharacterized protein</fullName>
    </submittedName>
</protein>
<evidence type="ECO:0000313" key="1">
    <source>
        <dbReference type="EMBL" id="MBJ3783395.1"/>
    </source>
</evidence>
<organism evidence="1 2">
    <name type="scientific">Devosia sediminis</name>
    <dbReference type="NCBI Taxonomy" id="2798801"/>
    <lineage>
        <taxon>Bacteria</taxon>
        <taxon>Pseudomonadati</taxon>
        <taxon>Pseudomonadota</taxon>
        <taxon>Alphaproteobacteria</taxon>
        <taxon>Hyphomicrobiales</taxon>
        <taxon>Devosiaceae</taxon>
        <taxon>Devosia</taxon>
    </lineage>
</organism>
<keyword evidence="2" id="KW-1185">Reference proteome</keyword>
<accession>A0A934IWA7</accession>
<proteinExistence type="predicted"/>
<name>A0A934IWA7_9HYPH</name>
<dbReference type="EMBL" id="JAEKMH010000001">
    <property type="protein sequence ID" value="MBJ3783395.1"/>
    <property type="molecule type" value="Genomic_DNA"/>
</dbReference>
<comment type="caution">
    <text evidence="1">The sequence shown here is derived from an EMBL/GenBank/DDBJ whole genome shotgun (WGS) entry which is preliminary data.</text>
</comment>
<sequence length="83" mass="8842">MTARTGKLPKSLAEIEALAARVLPGSPLRHLVPGGYVLAAGSRCFASRRGMTARLVYRQRDMGLSGIHTVTLIVKGIPLVSDD</sequence>